<evidence type="ECO:0000313" key="3">
    <source>
        <dbReference type="EMBL" id="GEL17242.1"/>
    </source>
</evidence>
<dbReference type="STRING" id="1123024.GCA_000423625_00378"/>
<dbReference type="SMART" id="SM00829">
    <property type="entry name" value="PKS_ER"/>
    <property type="match status" value="1"/>
</dbReference>
<evidence type="ECO:0000256" key="1">
    <source>
        <dbReference type="ARBA" id="ARBA00022857"/>
    </source>
</evidence>
<dbReference type="SUPFAM" id="SSF50129">
    <property type="entry name" value="GroES-like"/>
    <property type="match status" value="1"/>
</dbReference>
<dbReference type="Pfam" id="PF08240">
    <property type="entry name" value="ADH_N"/>
    <property type="match status" value="1"/>
</dbReference>
<dbReference type="InterPro" id="IPR036291">
    <property type="entry name" value="NAD(P)-bd_dom_sf"/>
</dbReference>
<dbReference type="NCBIfam" id="TIGR01751">
    <property type="entry name" value="crot-CoA-red"/>
    <property type="match status" value="1"/>
</dbReference>
<dbReference type="InterPro" id="IPR051603">
    <property type="entry name" value="Zinc-ADH_QOR/CCCR"/>
</dbReference>
<dbReference type="InterPro" id="IPR010085">
    <property type="entry name" value="Crot_CoA_red"/>
</dbReference>
<comment type="caution">
    <text evidence="3">The sequence shown here is derived from an EMBL/GenBank/DDBJ whole genome shotgun (WGS) entry which is preliminary data.</text>
</comment>
<dbReference type="InterPro" id="IPR020843">
    <property type="entry name" value="ER"/>
</dbReference>
<dbReference type="SUPFAM" id="SSF51735">
    <property type="entry name" value="NAD(P)-binding Rossmann-fold domains"/>
    <property type="match status" value="1"/>
</dbReference>
<dbReference type="Pfam" id="PF00107">
    <property type="entry name" value="ADH_zinc_N"/>
    <property type="match status" value="1"/>
</dbReference>
<feature type="domain" description="Enoyl reductase (ER)" evidence="2">
    <location>
        <begin position="45"/>
        <end position="416"/>
    </location>
</feature>
<dbReference type="RefSeq" id="WP_245585495.1">
    <property type="nucleotide sequence ID" value="NZ_AUII01000001.1"/>
</dbReference>
<dbReference type="InterPro" id="IPR011032">
    <property type="entry name" value="GroES-like_sf"/>
</dbReference>
<dbReference type="EMBL" id="BJVI01000007">
    <property type="protein sequence ID" value="GEL17242.1"/>
    <property type="molecule type" value="Genomic_DNA"/>
</dbReference>
<dbReference type="GO" id="GO:0043880">
    <property type="term" value="F:crotonyl-CoA reductase activity"/>
    <property type="evidence" value="ECO:0007669"/>
    <property type="project" value="InterPro"/>
</dbReference>
<protein>
    <submittedName>
        <fullName evidence="3">Crotonyl-CoA carboxylase/reductase</fullName>
    </submittedName>
</protein>
<dbReference type="AlphaFoldDB" id="A0A511CXG9"/>
<organism evidence="3 4">
    <name type="scientific">Pseudonocardia asaccharolytica DSM 44247 = NBRC 16224</name>
    <dbReference type="NCBI Taxonomy" id="1123024"/>
    <lineage>
        <taxon>Bacteria</taxon>
        <taxon>Bacillati</taxon>
        <taxon>Actinomycetota</taxon>
        <taxon>Actinomycetes</taxon>
        <taxon>Pseudonocardiales</taxon>
        <taxon>Pseudonocardiaceae</taxon>
        <taxon>Pseudonocardia</taxon>
    </lineage>
</organism>
<sequence length="429" mass="45940">MSISDEARVDVTTPGLESVPVGELPPVGTVPRNMYAQVVRQSRFGDPATAFQVEKIATPRIGPGEVLVAVMAAGVNYNNVWAARGYPVDVIAQRMRAGGAEDFHIGGSDASGIVYAVGDGVDDVEIGQHVVVHPGYWEPDDPWIAKGKDPMLAPSARIWGYDAEINFGSFAQFCRVQRHQLLPKAEHLTWEEAAAPTLVGTTAYRMLHGWAGNEVRDGDVVLVWGGSGGLGTQAAQLAAAAGARVVAVVSDERRGEYAVKYGAIGWINRHDFGHWGLPPKISDKAGQEAWSASARAFGKRIWEIVGERRDPAIVFEHPGESTVPTSIFVCEPGGMVVICAGTTGYEAMVDLRYHWTRQKRLQGSHGTNDEQARAYNDLVLAGRIDPCLGRAIRFEELPAAHAAMGRGEDVFGNIVALIGAGVLGGGRVS</sequence>
<dbReference type="PANTHER" id="PTHR44154">
    <property type="entry name" value="QUINONE OXIDOREDUCTASE"/>
    <property type="match status" value="1"/>
</dbReference>
<keyword evidence="4" id="KW-1185">Reference proteome</keyword>
<dbReference type="Proteomes" id="UP000321328">
    <property type="component" value="Unassembled WGS sequence"/>
</dbReference>
<dbReference type="PANTHER" id="PTHR44154:SF1">
    <property type="entry name" value="QUINONE OXIDOREDUCTASE"/>
    <property type="match status" value="1"/>
</dbReference>
<dbReference type="InterPro" id="IPR013154">
    <property type="entry name" value="ADH-like_N"/>
</dbReference>
<reference evidence="3 4" key="1">
    <citation type="submission" date="2019-07" db="EMBL/GenBank/DDBJ databases">
        <title>Whole genome shotgun sequence of Pseudonocardia asaccharolytica NBRC 16224.</title>
        <authorList>
            <person name="Hosoyama A."/>
            <person name="Uohara A."/>
            <person name="Ohji S."/>
            <person name="Ichikawa N."/>
        </authorList>
    </citation>
    <scope>NUCLEOTIDE SEQUENCE [LARGE SCALE GENOMIC DNA]</scope>
    <source>
        <strain evidence="3 4">NBRC 16224</strain>
    </source>
</reference>
<dbReference type="Gene3D" id="3.90.180.10">
    <property type="entry name" value="Medium-chain alcohol dehydrogenases, catalytic domain"/>
    <property type="match status" value="1"/>
</dbReference>
<evidence type="ECO:0000313" key="4">
    <source>
        <dbReference type="Proteomes" id="UP000321328"/>
    </source>
</evidence>
<evidence type="ECO:0000259" key="2">
    <source>
        <dbReference type="SMART" id="SM00829"/>
    </source>
</evidence>
<proteinExistence type="predicted"/>
<keyword evidence="1" id="KW-0521">NADP</keyword>
<accession>A0A511CXG9</accession>
<dbReference type="InterPro" id="IPR013149">
    <property type="entry name" value="ADH-like_C"/>
</dbReference>
<name>A0A511CXG9_9PSEU</name>
<gene>
    <name evidence="3" type="primary">adhP</name>
    <name evidence="3" type="ORF">PA7_10790</name>
</gene>
<dbReference type="Gene3D" id="3.40.50.720">
    <property type="entry name" value="NAD(P)-binding Rossmann-like Domain"/>
    <property type="match status" value="1"/>
</dbReference>